<organism evidence="9 10">
    <name type="scientific">Kingdonia uniflora</name>
    <dbReference type="NCBI Taxonomy" id="39325"/>
    <lineage>
        <taxon>Eukaryota</taxon>
        <taxon>Viridiplantae</taxon>
        <taxon>Streptophyta</taxon>
        <taxon>Embryophyta</taxon>
        <taxon>Tracheophyta</taxon>
        <taxon>Spermatophyta</taxon>
        <taxon>Magnoliopsida</taxon>
        <taxon>Ranunculales</taxon>
        <taxon>Circaeasteraceae</taxon>
        <taxon>Kingdonia</taxon>
    </lineage>
</organism>
<reference evidence="9 10" key="1">
    <citation type="journal article" date="2020" name="IScience">
        <title>Genome Sequencing of the Endangered Kingdonia uniflora (Circaeasteraceae, Ranunculales) Reveals Potential Mechanisms of Evolutionary Specialization.</title>
        <authorList>
            <person name="Sun Y."/>
            <person name="Deng T."/>
            <person name="Zhang A."/>
            <person name="Moore M.J."/>
            <person name="Landis J.B."/>
            <person name="Lin N."/>
            <person name="Zhang H."/>
            <person name="Zhang X."/>
            <person name="Huang J."/>
            <person name="Zhang X."/>
            <person name="Sun H."/>
            <person name="Wang H."/>
        </authorList>
    </citation>
    <scope>NUCLEOTIDE SEQUENCE [LARGE SCALE GENOMIC DNA]</scope>
    <source>
        <strain evidence="9">TB1705</strain>
        <tissue evidence="9">Leaf</tissue>
    </source>
</reference>
<proteinExistence type="inferred from homology"/>
<evidence type="ECO:0000256" key="1">
    <source>
        <dbReference type="ARBA" id="ARBA00003292"/>
    </source>
</evidence>
<feature type="transmembrane region" description="Helical" evidence="8">
    <location>
        <begin position="208"/>
        <end position="241"/>
    </location>
</feature>
<dbReference type="InterPro" id="IPR035952">
    <property type="entry name" value="Rhomboid-like_sf"/>
</dbReference>
<dbReference type="AlphaFoldDB" id="A0A7J7MX74"/>
<keyword evidence="4 8" id="KW-0812">Transmembrane</keyword>
<evidence type="ECO:0000256" key="2">
    <source>
        <dbReference type="ARBA" id="ARBA00004477"/>
    </source>
</evidence>
<gene>
    <name evidence="9" type="ORF">GIB67_032320</name>
</gene>
<comment type="caution">
    <text evidence="8">Lacks conserved residue(s) required for the propagation of feature annotation.</text>
</comment>
<dbReference type="Proteomes" id="UP000541444">
    <property type="component" value="Unassembled WGS sequence"/>
</dbReference>
<protein>
    <recommendedName>
        <fullName evidence="8">Derlin</fullName>
    </recommendedName>
</protein>
<keyword evidence="7 8" id="KW-0472">Membrane</keyword>
<evidence type="ECO:0000256" key="6">
    <source>
        <dbReference type="ARBA" id="ARBA00022989"/>
    </source>
</evidence>
<dbReference type="InterPro" id="IPR007599">
    <property type="entry name" value="DER1"/>
</dbReference>
<dbReference type="OrthoDB" id="1716531at2759"/>
<evidence type="ECO:0000313" key="10">
    <source>
        <dbReference type="Proteomes" id="UP000541444"/>
    </source>
</evidence>
<keyword evidence="10" id="KW-1185">Reference proteome</keyword>
<feature type="transmembrane region" description="Helical" evidence="8">
    <location>
        <begin position="170"/>
        <end position="188"/>
    </location>
</feature>
<dbReference type="GO" id="GO:0006950">
    <property type="term" value="P:response to stress"/>
    <property type="evidence" value="ECO:0007669"/>
    <property type="project" value="UniProtKB-ARBA"/>
</dbReference>
<comment type="function">
    <text evidence="1">May be involved in the degradation process of specific misfolded endoplasmic reticulum (ER) luminal proteins.</text>
</comment>
<evidence type="ECO:0000256" key="8">
    <source>
        <dbReference type="RuleBase" id="RU363059"/>
    </source>
</evidence>
<dbReference type="PANTHER" id="PTHR11009">
    <property type="entry name" value="DER1-LIKE PROTEIN, DERLIN"/>
    <property type="match status" value="1"/>
</dbReference>
<evidence type="ECO:0000256" key="5">
    <source>
        <dbReference type="ARBA" id="ARBA00022824"/>
    </source>
</evidence>
<comment type="caution">
    <text evidence="9">The sequence shown here is derived from an EMBL/GenBank/DDBJ whole genome shotgun (WGS) entry which is preliminary data.</text>
</comment>
<comment type="similarity">
    <text evidence="3 8">Belongs to the derlin family.</text>
</comment>
<name>A0A7J7MX74_9MAGN</name>
<comment type="subcellular location">
    <subcellularLocation>
        <location evidence="2 8">Endoplasmic reticulum membrane</location>
        <topology evidence="2 8">Multi-pass membrane protein</topology>
    </subcellularLocation>
</comment>
<evidence type="ECO:0000313" key="9">
    <source>
        <dbReference type="EMBL" id="KAF6159549.1"/>
    </source>
</evidence>
<keyword evidence="6 8" id="KW-1133">Transmembrane helix</keyword>
<accession>A0A7J7MX74</accession>
<dbReference type="EMBL" id="JACGCM010001193">
    <property type="protein sequence ID" value="KAF6159549.1"/>
    <property type="molecule type" value="Genomic_DNA"/>
</dbReference>
<sequence length="264" mass="29850">MRSNHIYNNVWEPIIVSSNMGFHGLAISIGDSTRGLGLDFLKNEINRFEMFARWKAIIRSETGLMRNRLGFDGNGDQFCSEGFDLFDASIRIKSIEKIPMIPRWVGTAELVVCEIIKRVQSIKCFIESSKQFWANSVVSAIDIELWYGMDHGLLEEITWMKEMALSAIPFFWSPYLGISLVFMLLYVWSREFPIAQVNIYGLVSLKAFYLPWAMLALDVIFGSPIMPDLLGIMAGHLYYFLTAIGRPVQPKRAAGVASEGEAIG</sequence>
<evidence type="ECO:0000256" key="4">
    <source>
        <dbReference type="ARBA" id="ARBA00022692"/>
    </source>
</evidence>
<keyword evidence="5 8" id="KW-0256">Endoplasmic reticulum</keyword>
<evidence type="ECO:0000256" key="3">
    <source>
        <dbReference type="ARBA" id="ARBA00008917"/>
    </source>
</evidence>
<dbReference type="GO" id="GO:0005789">
    <property type="term" value="C:endoplasmic reticulum membrane"/>
    <property type="evidence" value="ECO:0007669"/>
    <property type="project" value="UniProtKB-SubCell"/>
</dbReference>
<dbReference type="Pfam" id="PF04511">
    <property type="entry name" value="DER1"/>
    <property type="match status" value="1"/>
</dbReference>
<evidence type="ECO:0000256" key="7">
    <source>
        <dbReference type="ARBA" id="ARBA00023136"/>
    </source>
</evidence>
<comment type="function">
    <text evidence="8">May be involved in the degradation of misfolded endoplasmic reticulum (ER) luminal proteins.</text>
</comment>
<dbReference type="SUPFAM" id="SSF144091">
    <property type="entry name" value="Rhomboid-like"/>
    <property type="match status" value="1"/>
</dbReference>